<dbReference type="PRINTS" id="PR00033">
    <property type="entry name" value="HTHASNC"/>
</dbReference>
<keyword evidence="3" id="KW-0804">Transcription</keyword>
<dbReference type="PROSITE" id="PS50956">
    <property type="entry name" value="HTH_ASNC_2"/>
    <property type="match status" value="1"/>
</dbReference>
<dbReference type="Gene3D" id="3.30.70.920">
    <property type="match status" value="1"/>
</dbReference>
<dbReference type="InterPro" id="IPR019887">
    <property type="entry name" value="Tscrpt_reg_AsnC/Lrp_C"/>
</dbReference>
<dbReference type="Pfam" id="PF13412">
    <property type="entry name" value="HTH_24"/>
    <property type="match status" value="1"/>
</dbReference>
<organism evidence="5 6">
    <name type="scientific">Staphylococcus saprophyticus</name>
    <dbReference type="NCBI Taxonomy" id="29385"/>
    <lineage>
        <taxon>Bacteria</taxon>
        <taxon>Bacillati</taxon>
        <taxon>Bacillota</taxon>
        <taxon>Bacilli</taxon>
        <taxon>Bacillales</taxon>
        <taxon>Staphylococcaceae</taxon>
        <taxon>Staphylococcus</taxon>
    </lineage>
</organism>
<keyword evidence="2" id="KW-0238">DNA-binding</keyword>
<dbReference type="InterPro" id="IPR036388">
    <property type="entry name" value="WH-like_DNA-bd_sf"/>
</dbReference>
<dbReference type="RefSeq" id="WP_041079834.1">
    <property type="nucleotide sequence ID" value="NZ_CAXOKG010000009.1"/>
</dbReference>
<evidence type="ECO:0000313" key="5">
    <source>
        <dbReference type="EMBL" id="SUM84758.1"/>
    </source>
</evidence>
<dbReference type="PANTHER" id="PTHR30154">
    <property type="entry name" value="LEUCINE-RESPONSIVE REGULATORY PROTEIN"/>
    <property type="match status" value="1"/>
</dbReference>
<keyword evidence="1" id="KW-0805">Transcription regulation</keyword>
<evidence type="ECO:0000313" key="6">
    <source>
        <dbReference type="Proteomes" id="UP000254707"/>
    </source>
</evidence>
<dbReference type="PROSITE" id="PS00519">
    <property type="entry name" value="HTH_ASNC_1"/>
    <property type="match status" value="1"/>
</dbReference>
<dbReference type="InterPro" id="IPR036390">
    <property type="entry name" value="WH_DNA-bd_sf"/>
</dbReference>
<dbReference type="InterPro" id="IPR011991">
    <property type="entry name" value="ArsR-like_HTH"/>
</dbReference>
<dbReference type="Pfam" id="PF01037">
    <property type="entry name" value="AsnC_trans_reg"/>
    <property type="match status" value="1"/>
</dbReference>
<sequence length="136" mass="15758">MDLTNRKILQSLNEDSSRSLSDISEITNLSIPAVRERINKLKDSGIIKNYTIDIDYSALGYDIDIIIEIVIKNNLYKDFKTFIAEQSHVAFCYRISGDSCFLFKARFKTMQDVETFIDILQKYGHTKTHFIFSETV</sequence>
<reference evidence="5 6" key="1">
    <citation type="submission" date="2018-06" db="EMBL/GenBank/DDBJ databases">
        <authorList>
            <consortium name="Pathogen Informatics"/>
            <person name="Doyle S."/>
        </authorList>
    </citation>
    <scope>NUCLEOTIDE SEQUENCE [LARGE SCALE GENOMIC DNA]</scope>
    <source>
        <strain evidence="5 6">NCTC7688</strain>
    </source>
</reference>
<feature type="domain" description="HTH asnC-type" evidence="4">
    <location>
        <begin position="1"/>
        <end position="62"/>
    </location>
</feature>
<dbReference type="InterPro" id="IPR019888">
    <property type="entry name" value="Tscrpt_reg_AsnC-like"/>
</dbReference>
<dbReference type="AlphaFoldDB" id="A0A380HR49"/>
<protein>
    <submittedName>
        <fullName evidence="5">Transcriptional regulator</fullName>
    </submittedName>
</protein>
<dbReference type="Gene3D" id="1.10.10.10">
    <property type="entry name" value="Winged helix-like DNA-binding domain superfamily/Winged helix DNA-binding domain"/>
    <property type="match status" value="1"/>
</dbReference>
<dbReference type="SUPFAM" id="SSF54909">
    <property type="entry name" value="Dimeric alpha+beta barrel"/>
    <property type="match status" value="1"/>
</dbReference>
<evidence type="ECO:0000256" key="3">
    <source>
        <dbReference type="ARBA" id="ARBA00023163"/>
    </source>
</evidence>
<name>A0A380HR49_STASA</name>
<dbReference type="SMART" id="SM00344">
    <property type="entry name" value="HTH_ASNC"/>
    <property type="match status" value="1"/>
</dbReference>
<accession>A0A380HR49</accession>
<evidence type="ECO:0000256" key="2">
    <source>
        <dbReference type="ARBA" id="ARBA00023125"/>
    </source>
</evidence>
<dbReference type="GO" id="GO:0005829">
    <property type="term" value="C:cytosol"/>
    <property type="evidence" value="ECO:0007669"/>
    <property type="project" value="TreeGrafter"/>
</dbReference>
<dbReference type="GO" id="GO:0043200">
    <property type="term" value="P:response to amino acid"/>
    <property type="evidence" value="ECO:0007669"/>
    <property type="project" value="TreeGrafter"/>
</dbReference>
<evidence type="ECO:0000256" key="1">
    <source>
        <dbReference type="ARBA" id="ARBA00023015"/>
    </source>
</evidence>
<dbReference type="GO" id="GO:0043565">
    <property type="term" value="F:sequence-specific DNA binding"/>
    <property type="evidence" value="ECO:0007669"/>
    <property type="project" value="InterPro"/>
</dbReference>
<dbReference type="EMBL" id="UHED01000001">
    <property type="protein sequence ID" value="SUM84758.1"/>
    <property type="molecule type" value="Genomic_DNA"/>
</dbReference>
<dbReference type="Proteomes" id="UP000254707">
    <property type="component" value="Unassembled WGS sequence"/>
</dbReference>
<gene>
    <name evidence="5" type="primary">lrpC</name>
    <name evidence="5" type="ORF">NCTC7688_02672</name>
</gene>
<evidence type="ECO:0000259" key="4">
    <source>
        <dbReference type="PROSITE" id="PS50956"/>
    </source>
</evidence>
<proteinExistence type="predicted"/>
<dbReference type="InterPro" id="IPR019885">
    <property type="entry name" value="Tscrpt_reg_HTH_AsnC-type_CS"/>
</dbReference>
<dbReference type="CDD" id="cd00090">
    <property type="entry name" value="HTH_ARSR"/>
    <property type="match status" value="1"/>
</dbReference>
<dbReference type="InterPro" id="IPR011008">
    <property type="entry name" value="Dimeric_a/b-barrel"/>
</dbReference>
<dbReference type="PANTHER" id="PTHR30154:SF53">
    <property type="entry name" value="HTH-TYPE TRANSCRIPTIONAL REGULATOR LRPC"/>
    <property type="match status" value="1"/>
</dbReference>
<dbReference type="InterPro" id="IPR000485">
    <property type="entry name" value="AsnC-type_HTH_dom"/>
</dbReference>
<dbReference type="SUPFAM" id="SSF46785">
    <property type="entry name" value="Winged helix' DNA-binding domain"/>
    <property type="match status" value="1"/>
</dbReference>